<dbReference type="Gene3D" id="1.10.1740.10">
    <property type="match status" value="1"/>
</dbReference>
<dbReference type="NCBIfam" id="TIGR02937">
    <property type="entry name" value="sigma70-ECF"/>
    <property type="match status" value="1"/>
</dbReference>
<evidence type="ECO:0000259" key="7">
    <source>
        <dbReference type="Pfam" id="PF08281"/>
    </source>
</evidence>
<sequence>MQHRGWLMSQALKLCRNETDAEDLVQETLLRFVKAFEDREPLPERSTCVSWLTNTLSNLFYSQCRKQQVRKQHASDPVLAERAGLAPEQGVASEFNVPPEQLARAVSQLSPEKQATFELYGKGKKYREIASALGIQVGTVSKRLHDIRVQLGKLLRTNDKVN</sequence>
<accession>A0ABQ6QVS9</accession>
<evidence type="ECO:0000313" key="8">
    <source>
        <dbReference type="EMBL" id="GMU07927.1"/>
    </source>
</evidence>
<protein>
    <recommendedName>
        <fullName evidence="10">RNA polymerase sigma factor</fullName>
    </recommendedName>
</protein>
<evidence type="ECO:0000256" key="4">
    <source>
        <dbReference type="ARBA" id="ARBA00023125"/>
    </source>
</evidence>
<evidence type="ECO:0000256" key="3">
    <source>
        <dbReference type="ARBA" id="ARBA00023082"/>
    </source>
</evidence>
<comment type="similarity">
    <text evidence="1">Belongs to the sigma-70 factor family. ECF subfamily.</text>
</comment>
<keyword evidence="2" id="KW-0805">Transcription regulation</keyword>
<organism evidence="8 9">
    <name type="scientific">Corallococcus caeni</name>
    <dbReference type="NCBI Taxonomy" id="3082388"/>
    <lineage>
        <taxon>Bacteria</taxon>
        <taxon>Pseudomonadati</taxon>
        <taxon>Myxococcota</taxon>
        <taxon>Myxococcia</taxon>
        <taxon>Myxococcales</taxon>
        <taxon>Cystobacterineae</taxon>
        <taxon>Myxococcaceae</taxon>
        <taxon>Corallococcus</taxon>
    </lineage>
</organism>
<keyword evidence="3" id="KW-0731">Sigma factor</keyword>
<dbReference type="Pfam" id="PF04542">
    <property type="entry name" value="Sigma70_r2"/>
    <property type="match status" value="1"/>
</dbReference>
<keyword evidence="4" id="KW-0238">DNA-binding</keyword>
<dbReference type="CDD" id="cd06171">
    <property type="entry name" value="Sigma70_r4"/>
    <property type="match status" value="1"/>
</dbReference>
<evidence type="ECO:0008006" key="10">
    <source>
        <dbReference type="Google" id="ProtNLM"/>
    </source>
</evidence>
<name>A0ABQ6QVS9_9BACT</name>
<dbReference type="InterPro" id="IPR013325">
    <property type="entry name" value="RNA_pol_sigma_r2"/>
</dbReference>
<dbReference type="InterPro" id="IPR007627">
    <property type="entry name" value="RNA_pol_sigma70_r2"/>
</dbReference>
<dbReference type="InterPro" id="IPR036388">
    <property type="entry name" value="WH-like_DNA-bd_sf"/>
</dbReference>
<dbReference type="Proteomes" id="UP001342631">
    <property type="component" value="Unassembled WGS sequence"/>
</dbReference>
<evidence type="ECO:0000313" key="9">
    <source>
        <dbReference type="Proteomes" id="UP001342631"/>
    </source>
</evidence>
<feature type="domain" description="RNA polymerase sigma factor 70 region 4 type 2" evidence="7">
    <location>
        <begin position="100"/>
        <end position="151"/>
    </location>
</feature>
<proteinExistence type="inferred from homology"/>
<dbReference type="EMBL" id="BTTX01000004">
    <property type="protein sequence ID" value="GMU07927.1"/>
    <property type="molecule type" value="Genomic_DNA"/>
</dbReference>
<evidence type="ECO:0000256" key="2">
    <source>
        <dbReference type="ARBA" id="ARBA00023015"/>
    </source>
</evidence>
<evidence type="ECO:0000259" key="6">
    <source>
        <dbReference type="Pfam" id="PF04542"/>
    </source>
</evidence>
<dbReference type="PANTHER" id="PTHR43133:SF8">
    <property type="entry name" value="RNA POLYMERASE SIGMA FACTOR HI_1459-RELATED"/>
    <property type="match status" value="1"/>
</dbReference>
<dbReference type="InterPro" id="IPR013324">
    <property type="entry name" value="RNA_pol_sigma_r3/r4-like"/>
</dbReference>
<dbReference type="Gene3D" id="1.10.10.10">
    <property type="entry name" value="Winged helix-like DNA-binding domain superfamily/Winged helix DNA-binding domain"/>
    <property type="match status" value="1"/>
</dbReference>
<evidence type="ECO:0000256" key="5">
    <source>
        <dbReference type="ARBA" id="ARBA00023163"/>
    </source>
</evidence>
<reference evidence="8 9" key="1">
    <citation type="journal article" date="2024" name="Arch. Microbiol.">
        <title>Corallococcus caeni sp. nov., a novel myxobacterium isolated from activated sludge.</title>
        <authorList>
            <person name="Tomita S."/>
            <person name="Nakai R."/>
            <person name="Kuroda K."/>
            <person name="Kurashita H."/>
            <person name="Hatamoto M."/>
            <person name="Yamaguchi T."/>
            <person name="Narihiro T."/>
        </authorList>
    </citation>
    <scope>NUCLEOTIDE SEQUENCE [LARGE SCALE GENOMIC DNA]</scope>
    <source>
        <strain evidence="8 9">NO1</strain>
    </source>
</reference>
<evidence type="ECO:0000256" key="1">
    <source>
        <dbReference type="ARBA" id="ARBA00010641"/>
    </source>
</evidence>
<dbReference type="SUPFAM" id="SSF88946">
    <property type="entry name" value="Sigma2 domain of RNA polymerase sigma factors"/>
    <property type="match status" value="1"/>
</dbReference>
<comment type="caution">
    <text evidence="8">The sequence shown here is derived from an EMBL/GenBank/DDBJ whole genome shotgun (WGS) entry which is preliminary data.</text>
</comment>
<keyword evidence="5" id="KW-0804">Transcription</keyword>
<dbReference type="Pfam" id="PF08281">
    <property type="entry name" value="Sigma70_r4_2"/>
    <property type="match status" value="1"/>
</dbReference>
<gene>
    <name evidence="8" type="ORF">ASNO1_41800</name>
</gene>
<dbReference type="SUPFAM" id="SSF88659">
    <property type="entry name" value="Sigma3 and sigma4 domains of RNA polymerase sigma factors"/>
    <property type="match status" value="1"/>
</dbReference>
<dbReference type="InterPro" id="IPR013249">
    <property type="entry name" value="RNA_pol_sigma70_r4_t2"/>
</dbReference>
<dbReference type="PANTHER" id="PTHR43133">
    <property type="entry name" value="RNA POLYMERASE ECF-TYPE SIGMA FACTO"/>
    <property type="match status" value="1"/>
</dbReference>
<feature type="domain" description="RNA polymerase sigma-70 region 2" evidence="6">
    <location>
        <begin position="2"/>
        <end position="68"/>
    </location>
</feature>
<dbReference type="InterPro" id="IPR039425">
    <property type="entry name" value="RNA_pol_sigma-70-like"/>
</dbReference>
<keyword evidence="9" id="KW-1185">Reference proteome</keyword>
<dbReference type="InterPro" id="IPR014284">
    <property type="entry name" value="RNA_pol_sigma-70_dom"/>
</dbReference>